<comment type="caution">
    <text evidence="1">The sequence shown here is derived from an EMBL/GenBank/DDBJ whole genome shotgun (WGS) entry which is preliminary data.</text>
</comment>
<sequence length="131" mass="13810">MLRFGGYNTGIGRGGILGSAYSGIAWRSPSLYGCGIGVDGAQTNGGSGIRAGSSLPALTRRAWCARLHDAYCQSTMRPLASSDALNEPGDHRRREAVPLAHPLHANRLAGHRGRDECRMRGRVVLVSPGAA</sequence>
<organism evidence="1 2">
    <name type="scientific">Burkholderia singularis</name>
    <dbReference type="NCBI Taxonomy" id="1503053"/>
    <lineage>
        <taxon>Bacteria</taxon>
        <taxon>Pseudomonadati</taxon>
        <taxon>Pseudomonadota</taxon>
        <taxon>Betaproteobacteria</taxon>
        <taxon>Burkholderiales</taxon>
        <taxon>Burkholderiaceae</taxon>
        <taxon>Burkholderia</taxon>
        <taxon>pseudomallei group</taxon>
    </lineage>
</organism>
<name>A0A103DWZ5_9BURK</name>
<keyword evidence="2" id="KW-1185">Reference proteome</keyword>
<dbReference type="Proteomes" id="UP000062788">
    <property type="component" value="Unassembled WGS sequence"/>
</dbReference>
<dbReference type="AlphaFoldDB" id="A0A103DWZ5"/>
<protein>
    <submittedName>
        <fullName evidence="1">Uncharacterized protein</fullName>
    </submittedName>
</protein>
<proteinExistence type="predicted"/>
<evidence type="ECO:0000313" key="1">
    <source>
        <dbReference type="EMBL" id="KVE24258.1"/>
    </source>
</evidence>
<evidence type="ECO:0000313" key="2">
    <source>
        <dbReference type="Proteomes" id="UP000062788"/>
    </source>
</evidence>
<gene>
    <name evidence="1" type="ORF">WS67_01475</name>
</gene>
<dbReference type="EMBL" id="LOWA01000055">
    <property type="protein sequence ID" value="KVE24258.1"/>
    <property type="molecule type" value="Genomic_DNA"/>
</dbReference>
<accession>A0A103DWZ5</accession>
<reference evidence="1 2" key="1">
    <citation type="submission" date="2015-11" db="EMBL/GenBank/DDBJ databases">
        <title>Expanding the genomic diversity of Burkholderia species for the development of highly accurate diagnostics.</title>
        <authorList>
            <person name="Sahl J."/>
            <person name="Keim P."/>
            <person name="Wagner D."/>
        </authorList>
    </citation>
    <scope>NUCLEOTIDE SEQUENCE [LARGE SCALE GENOMIC DNA]</scope>
    <source>
        <strain evidence="1 2">TSV85</strain>
    </source>
</reference>